<gene>
    <name evidence="5" type="ORF">EFB08_02050</name>
</gene>
<dbReference type="InterPro" id="IPR050770">
    <property type="entry name" value="Intradiol_RC_Dioxygenase"/>
</dbReference>
<comment type="similarity">
    <text evidence="1">Belongs to the intradiol ring-cleavage dioxygenase family.</text>
</comment>
<evidence type="ECO:0000259" key="4">
    <source>
        <dbReference type="Pfam" id="PF00775"/>
    </source>
</evidence>
<comment type="caution">
    <text evidence="5">The sequence shown here is derived from an EMBL/GenBank/DDBJ whole genome shotgun (WGS) entry which is preliminary data.</text>
</comment>
<accession>A0A3M9N0L2</accession>
<dbReference type="InterPro" id="IPR000627">
    <property type="entry name" value="Intradiol_dOase_C"/>
</dbReference>
<keyword evidence="6" id="KW-1185">Reference proteome</keyword>
<dbReference type="RefSeq" id="WP_123125235.1">
    <property type="nucleotide sequence ID" value="NZ_RJJD01000001.1"/>
</dbReference>
<keyword evidence="2" id="KW-0223">Dioxygenase</keyword>
<dbReference type="PANTHER" id="PTHR33711">
    <property type="entry name" value="DIOXYGENASE, PUTATIVE (AFU_ORTHOLOGUE AFUA_2G02910)-RELATED"/>
    <property type="match status" value="1"/>
</dbReference>
<reference evidence="5 6" key="1">
    <citation type="submission" date="2018-11" db="EMBL/GenBank/DDBJ databases">
        <title>Rufibacter latericius sp. nov., isolated from water in Baiyang Lake.</title>
        <authorList>
            <person name="Yang Y."/>
        </authorList>
    </citation>
    <scope>NUCLEOTIDE SEQUENCE [LARGE SCALE GENOMIC DNA]</scope>
    <source>
        <strain evidence="5 6">R-22-1c-1</strain>
    </source>
</reference>
<dbReference type="PROSITE" id="PS51257">
    <property type="entry name" value="PROKAR_LIPOPROTEIN"/>
    <property type="match status" value="1"/>
</dbReference>
<organism evidence="5 6">
    <name type="scientific">Rufibacter latericius</name>
    <dbReference type="NCBI Taxonomy" id="2487040"/>
    <lineage>
        <taxon>Bacteria</taxon>
        <taxon>Pseudomonadati</taxon>
        <taxon>Bacteroidota</taxon>
        <taxon>Cytophagia</taxon>
        <taxon>Cytophagales</taxon>
        <taxon>Hymenobacteraceae</taxon>
        <taxon>Rufibacter</taxon>
    </lineage>
</organism>
<dbReference type="AlphaFoldDB" id="A0A3M9N0L2"/>
<dbReference type="Gene3D" id="2.60.130.10">
    <property type="entry name" value="Aromatic compound dioxygenase"/>
    <property type="match status" value="1"/>
</dbReference>
<dbReference type="SUPFAM" id="SSF49482">
    <property type="entry name" value="Aromatic compound dioxygenase"/>
    <property type="match status" value="1"/>
</dbReference>
<name>A0A3M9N0L2_9BACT</name>
<keyword evidence="3" id="KW-0560">Oxidoreductase</keyword>
<dbReference type="Proteomes" id="UP000272117">
    <property type="component" value="Unassembled WGS sequence"/>
</dbReference>
<protein>
    <recommendedName>
        <fullName evidence="4">Intradiol ring-cleavage dioxygenases domain-containing protein</fullName>
    </recommendedName>
</protein>
<evidence type="ECO:0000256" key="1">
    <source>
        <dbReference type="ARBA" id="ARBA00007825"/>
    </source>
</evidence>
<evidence type="ECO:0000313" key="6">
    <source>
        <dbReference type="Proteomes" id="UP000272117"/>
    </source>
</evidence>
<evidence type="ECO:0000256" key="3">
    <source>
        <dbReference type="ARBA" id="ARBA00023002"/>
    </source>
</evidence>
<sequence length="217" mass="23718">MGTEKHIWVSGFLLLLLGSACESSSSQNQPEAATAQPVANSCDNPDGAIECCFLNMPQKLTSTMTIAGPKEPGERLVIMGRIFKSDGKTPLANAIVYAYQTDNTGHYSKKGNETGVQKWHGRLHGWCKTDQTGAYEIHSIRPARYPDNSMPAHIHAAIKPENGAPFYISDFVFKDDSLVNEKYLASIFTPVGGTGVVEVRKSPDNTWTGKRDITLTQ</sequence>
<dbReference type="GO" id="GO:0016702">
    <property type="term" value="F:oxidoreductase activity, acting on single donors with incorporation of molecular oxygen, incorporation of two atoms of oxygen"/>
    <property type="evidence" value="ECO:0007669"/>
    <property type="project" value="InterPro"/>
</dbReference>
<feature type="domain" description="Intradiol ring-cleavage dioxygenases" evidence="4">
    <location>
        <begin position="64"/>
        <end position="180"/>
    </location>
</feature>
<evidence type="ECO:0000256" key="2">
    <source>
        <dbReference type="ARBA" id="ARBA00022964"/>
    </source>
</evidence>
<dbReference type="EMBL" id="RJJD01000001">
    <property type="protein sequence ID" value="RNI31331.1"/>
    <property type="molecule type" value="Genomic_DNA"/>
</dbReference>
<evidence type="ECO:0000313" key="5">
    <source>
        <dbReference type="EMBL" id="RNI31331.1"/>
    </source>
</evidence>
<dbReference type="InterPro" id="IPR015889">
    <property type="entry name" value="Intradiol_dOase_core"/>
</dbReference>
<proteinExistence type="inferred from homology"/>
<dbReference type="GO" id="GO:0008199">
    <property type="term" value="F:ferric iron binding"/>
    <property type="evidence" value="ECO:0007669"/>
    <property type="project" value="InterPro"/>
</dbReference>
<dbReference type="OrthoDB" id="933561at2"/>
<dbReference type="Pfam" id="PF00775">
    <property type="entry name" value="Dioxygenase_C"/>
    <property type="match status" value="1"/>
</dbReference>
<dbReference type="PANTHER" id="PTHR33711:SF10">
    <property type="entry name" value="INTRADIOL RING-CLEAVAGE DIOXYGENASES DOMAIN-CONTAINING PROTEIN"/>
    <property type="match status" value="1"/>
</dbReference>